<dbReference type="InterPro" id="IPR051448">
    <property type="entry name" value="CdaR-like_regulators"/>
</dbReference>
<proteinExistence type="inferred from homology"/>
<accession>A0ABU5YPH2</accession>
<evidence type="ECO:0000313" key="5">
    <source>
        <dbReference type="Proteomes" id="UP001299046"/>
    </source>
</evidence>
<comment type="similarity">
    <text evidence="1">Belongs to the CdaR family.</text>
</comment>
<evidence type="ECO:0000259" key="3">
    <source>
        <dbReference type="Pfam" id="PF17853"/>
    </source>
</evidence>
<dbReference type="InterPro" id="IPR042070">
    <property type="entry name" value="PucR_C-HTH_sf"/>
</dbReference>
<dbReference type="PANTHER" id="PTHR33744">
    <property type="entry name" value="CARBOHYDRATE DIACID REGULATOR"/>
    <property type="match status" value="1"/>
</dbReference>
<dbReference type="InterPro" id="IPR041522">
    <property type="entry name" value="CdaR_GGDEF"/>
</dbReference>
<gene>
    <name evidence="4" type="ORF">KV112_19845</name>
</gene>
<sequence>MDAVEWERPSEVVRELIRHCAQLTLDSTEWWLEGIQQGALASKYTRRVADDPVIAETIRRSTRESCLRWLAGNISHPGEPVAADVTTAEFIAVRNMVSRGLDELALMDSYRLAQNAALRYWMPVAFQVTSDPGRLRDVLDVGQRSIASFIESVVVQLCEMIRDERGQLRRGTDPAVLDIVTQILDGEPPPANAEERLGYPLNQHHTAAVLWSERCDGHQVQGADLDRVARALTDTSAVRRPLVMRADTATRWVWLPGRDSPELAGAAAVLGEVSGIRLAVGPTSAGVAGFQHSHLDALAAQRLVARSGTSRQLVRFTDIEVVALLAADPERTDRFITRTLGGFASADEELRHTVRTFIQERYSASRTSARLFIHRNTLLRRLAQADELLPRPLDDSHMSVAVALEVLDWGRREPGPDWSATPAAGSGSVGA</sequence>
<evidence type="ECO:0000259" key="2">
    <source>
        <dbReference type="Pfam" id="PF13556"/>
    </source>
</evidence>
<dbReference type="Pfam" id="PF13556">
    <property type="entry name" value="HTH_30"/>
    <property type="match status" value="1"/>
</dbReference>
<comment type="caution">
    <text evidence="4">The sequence shown here is derived from an EMBL/GenBank/DDBJ whole genome shotgun (WGS) entry which is preliminary data.</text>
</comment>
<protein>
    <submittedName>
        <fullName evidence="4">Helix-turn-helix domain-containing protein</fullName>
    </submittedName>
</protein>
<feature type="domain" description="CdaR GGDEF-like" evidence="3">
    <location>
        <begin position="192"/>
        <end position="303"/>
    </location>
</feature>
<evidence type="ECO:0000256" key="1">
    <source>
        <dbReference type="ARBA" id="ARBA00006754"/>
    </source>
</evidence>
<feature type="domain" description="PucR C-terminal helix-turn-helix" evidence="2">
    <location>
        <begin position="350"/>
        <end position="405"/>
    </location>
</feature>
<dbReference type="EMBL" id="JAYJJT010000031">
    <property type="protein sequence ID" value="MEB3051967.1"/>
    <property type="molecule type" value="Genomic_DNA"/>
</dbReference>
<dbReference type="PANTHER" id="PTHR33744:SF1">
    <property type="entry name" value="DNA-BINDING TRANSCRIPTIONAL ACTIVATOR ADER"/>
    <property type="match status" value="1"/>
</dbReference>
<dbReference type="Gene3D" id="1.10.10.2840">
    <property type="entry name" value="PucR C-terminal helix-turn-helix domain"/>
    <property type="match status" value="1"/>
</dbReference>
<keyword evidence="5" id="KW-1185">Reference proteome</keyword>
<dbReference type="InterPro" id="IPR025736">
    <property type="entry name" value="PucR_C-HTH_dom"/>
</dbReference>
<evidence type="ECO:0000313" key="4">
    <source>
        <dbReference type="EMBL" id="MEB3051967.1"/>
    </source>
</evidence>
<dbReference type="Proteomes" id="UP001299046">
    <property type="component" value="Unassembled WGS sequence"/>
</dbReference>
<dbReference type="RefSeq" id="WP_224862456.1">
    <property type="nucleotide sequence ID" value="NZ_JAYJJS010000008.1"/>
</dbReference>
<organism evidence="4 5">
    <name type="scientific">[Mycobacterium] zoologicum</name>
    <dbReference type="NCBI Taxonomy" id="2872311"/>
    <lineage>
        <taxon>Bacteria</taxon>
        <taxon>Bacillati</taxon>
        <taxon>Actinomycetota</taxon>
        <taxon>Actinomycetes</taxon>
        <taxon>Mycobacteriales</taxon>
        <taxon>Mycobacteriaceae</taxon>
        <taxon>Mycolicibacter</taxon>
    </lineage>
</organism>
<reference evidence="4 5" key="1">
    <citation type="submission" date="2023-12" db="EMBL/GenBank/DDBJ databases">
        <title>Description of new species of Mycobacterium terrae complex isolated from sewage at the Sao Paulo Zoological Park Foundation in Brazil.</title>
        <authorList>
            <person name="Romagnoli C.L."/>
            <person name="Conceicao E.C."/>
            <person name="Machado E."/>
            <person name="Barreto L.B.P.F."/>
            <person name="Sharma A."/>
            <person name="Silva N.M."/>
            <person name="Marques L.E."/>
            <person name="Juliana M.A."/>
            <person name="Lourenco M.C.S."/>
            <person name="Digiampietri L.A."/>
            <person name="Suffys P.N."/>
            <person name="Viana-Niero C."/>
        </authorList>
    </citation>
    <scope>NUCLEOTIDE SEQUENCE [LARGE SCALE GENOMIC DNA]</scope>
    <source>
        <strain evidence="4 5">MYC123</strain>
    </source>
</reference>
<dbReference type="Pfam" id="PF17853">
    <property type="entry name" value="GGDEF_2"/>
    <property type="match status" value="1"/>
</dbReference>
<name>A0ABU5YPH2_9MYCO</name>